<dbReference type="Proteomes" id="UP000641206">
    <property type="component" value="Unassembled WGS sequence"/>
</dbReference>
<organism evidence="2 3">
    <name type="scientific">Oceanobacillus neutriphilus</name>
    <dbReference type="NCBI Taxonomy" id="531815"/>
    <lineage>
        <taxon>Bacteria</taxon>
        <taxon>Bacillati</taxon>
        <taxon>Bacillota</taxon>
        <taxon>Bacilli</taxon>
        <taxon>Bacillales</taxon>
        <taxon>Bacillaceae</taxon>
        <taxon>Oceanobacillus</taxon>
    </lineage>
</organism>
<dbReference type="Gene3D" id="3.40.50.1820">
    <property type="entry name" value="alpha/beta hydrolase"/>
    <property type="match status" value="1"/>
</dbReference>
<dbReference type="PANTHER" id="PTHR22946:SF12">
    <property type="entry name" value="CONIDIAL PIGMENT BIOSYNTHESIS PROTEIN AYG1 (AFU_ORTHOLOGUE AFUA_2G17550)"/>
    <property type="match status" value="1"/>
</dbReference>
<protein>
    <submittedName>
        <fullName evidence="2">Peptidase S9</fullName>
    </submittedName>
</protein>
<proteinExistence type="predicted"/>
<reference evidence="3" key="1">
    <citation type="journal article" date="2019" name="Int. J. Syst. Evol. Microbiol.">
        <title>The Global Catalogue of Microorganisms (GCM) 10K type strain sequencing project: providing services to taxonomists for standard genome sequencing and annotation.</title>
        <authorList>
            <consortium name="The Broad Institute Genomics Platform"/>
            <consortium name="The Broad Institute Genome Sequencing Center for Infectious Disease"/>
            <person name="Wu L."/>
            <person name="Ma J."/>
        </authorList>
    </citation>
    <scope>NUCLEOTIDE SEQUENCE [LARGE SCALE GENOMIC DNA]</scope>
    <source>
        <strain evidence="3">CGMCC 1.7693</strain>
    </source>
</reference>
<dbReference type="Pfam" id="PF06500">
    <property type="entry name" value="FrsA-like"/>
    <property type="match status" value="1"/>
</dbReference>
<dbReference type="Gene3D" id="1.20.1440.110">
    <property type="entry name" value="acylaminoacyl peptidase"/>
    <property type="match status" value="1"/>
</dbReference>
<dbReference type="InterPro" id="IPR050261">
    <property type="entry name" value="FrsA_esterase"/>
</dbReference>
<dbReference type="EMBL" id="BMLW01000005">
    <property type="protein sequence ID" value="GGP10597.1"/>
    <property type="molecule type" value="Genomic_DNA"/>
</dbReference>
<accession>A0ABQ2NU62</accession>
<comment type="caution">
    <text evidence="2">The sequence shown here is derived from an EMBL/GenBank/DDBJ whole genome shotgun (WGS) entry which is preliminary data.</text>
</comment>
<name>A0ABQ2NU62_9BACI</name>
<dbReference type="PANTHER" id="PTHR22946">
    <property type="entry name" value="DIENELACTONE HYDROLASE DOMAIN-CONTAINING PROTEIN-RELATED"/>
    <property type="match status" value="1"/>
</dbReference>
<keyword evidence="3" id="KW-1185">Reference proteome</keyword>
<evidence type="ECO:0000313" key="2">
    <source>
        <dbReference type="EMBL" id="GGP10597.1"/>
    </source>
</evidence>
<dbReference type="InterPro" id="IPR010520">
    <property type="entry name" value="FrsA-like"/>
</dbReference>
<sequence length="397" mass="44646">MSFEEGRSGVRPYLFQDQEMDFQLMRTLATMSEGGAEIGEILQVVQNTEDGNIYSFASAWSEIAGIVEHIAKQQEKNRRSGGFLYLRAASYYRSAMGILSPKHPDHQRYWEQSYIMFEKACDLLDEPFVKLDVSYKEGILPCYLFTPQSEKSSNPTLIVATGGEGTAMEMYLWIGRECLRRGYNVLLFEGPHNPGANYLSGLSMEEPEDCEKSVSSAINQLEAIDQINPKKIAITGYSFGGFVAIRAAANDNRIQALIPNSPLRSLHDLLRTVLTEEVQQLPPEKLDQMMSDGEKAIIDVAMRSFGAQTLHELMTKLDHFRVNGLEEKIECPTLSLTGEEDGEEIINQAQQFHVNISSSKKLLKVFSVKEGAAAHCQVNNLSRMRQVTFEFLDDVFK</sequence>
<dbReference type="InterPro" id="IPR029058">
    <property type="entry name" value="AB_hydrolase_fold"/>
</dbReference>
<dbReference type="SUPFAM" id="SSF53474">
    <property type="entry name" value="alpha/beta-Hydrolases"/>
    <property type="match status" value="1"/>
</dbReference>
<gene>
    <name evidence="2" type="ORF">GCM10011346_19360</name>
</gene>
<evidence type="ECO:0000256" key="1">
    <source>
        <dbReference type="ARBA" id="ARBA00022801"/>
    </source>
</evidence>
<evidence type="ECO:0000313" key="3">
    <source>
        <dbReference type="Proteomes" id="UP000641206"/>
    </source>
</evidence>
<keyword evidence="1" id="KW-0378">Hydrolase</keyword>
<dbReference type="RefSeq" id="WP_188734238.1">
    <property type="nucleotide sequence ID" value="NZ_BMLW01000005.1"/>
</dbReference>